<proteinExistence type="predicted"/>
<name>A0A099LTZ4_9VIBR</name>
<protein>
    <submittedName>
        <fullName evidence="1">Uncharacterized protein</fullName>
    </submittedName>
</protein>
<dbReference type="EMBL" id="JMCG01000001">
    <property type="protein sequence ID" value="KGK10762.1"/>
    <property type="molecule type" value="Genomic_DNA"/>
</dbReference>
<keyword evidence="2" id="KW-1185">Reference proteome</keyword>
<sequence length="64" mass="7347">MVNQIGIDRFDHVIDLFHIAIGDIDLCAIVRMKQGLDQWLIFGEQLRNMGVFIQFILNMASKAL</sequence>
<dbReference type="Proteomes" id="UP000029994">
    <property type="component" value="Unassembled WGS sequence"/>
</dbReference>
<evidence type="ECO:0000313" key="2">
    <source>
        <dbReference type="Proteomes" id="UP000029994"/>
    </source>
</evidence>
<comment type="caution">
    <text evidence="1">The sequence shown here is derived from an EMBL/GenBank/DDBJ whole genome shotgun (WGS) entry which is preliminary data.</text>
</comment>
<evidence type="ECO:0000313" key="1">
    <source>
        <dbReference type="EMBL" id="KGK10762.1"/>
    </source>
</evidence>
<reference evidence="1 2" key="1">
    <citation type="submission" date="2014-04" db="EMBL/GenBank/DDBJ databases">
        <title>Genome sequencing of Vibrio navarrensis strains.</title>
        <authorList>
            <person name="Gladney L.M."/>
            <person name="Katz L.S."/>
            <person name="Marino-Ramirez L."/>
            <person name="Jordan I.K."/>
        </authorList>
    </citation>
    <scope>NUCLEOTIDE SEQUENCE [LARGE SCALE GENOMIC DNA]</scope>
    <source>
        <strain evidence="1 2">ATCC 51183</strain>
    </source>
</reference>
<gene>
    <name evidence="1" type="ORF">EA26_05385</name>
</gene>
<accession>A0A099LTZ4</accession>
<dbReference type="AlphaFoldDB" id="A0A099LTZ4"/>
<organism evidence="1 2">
    <name type="scientific">Vibrio navarrensis</name>
    <dbReference type="NCBI Taxonomy" id="29495"/>
    <lineage>
        <taxon>Bacteria</taxon>
        <taxon>Pseudomonadati</taxon>
        <taxon>Pseudomonadota</taxon>
        <taxon>Gammaproteobacteria</taxon>
        <taxon>Vibrionales</taxon>
        <taxon>Vibrionaceae</taxon>
        <taxon>Vibrio</taxon>
    </lineage>
</organism>